<dbReference type="CDD" id="cd00030">
    <property type="entry name" value="C2"/>
    <property type="match status" value="1"/>
</dbReference>
<dbReference type="OrthoDB" id="270970at2759"/>
<keyword evidence="3" id="KW-0732">Signal</keyword>
<feature type="chain" id="PRO_5040110161" description="C2 domain-containing protein" evidence="3">
    <location>
        <begin position="25"/>
        <end position="171"/>
    </location>
</feature>
<accession>A0A9P3LTH8</accession>
<dbReference type="PANTHER" id="PTHR45911">
    <property type="entry name" value="C2 DOMAIN-CONTAINING PROTEIN"/>
    <property type="match status" value="1"/>
</dbReference>
<organism evidence="5 6">
    <name type="scientific">Entomortierella parvispora</name>
    <dbReference type="NCBI Taxonomy" id="205924"/>
    <lineage>
        <taxon>Eukaryota</taxon>
        <taxon>Fungi</taxon>
        <taxon>Fungi incertae sedis</taxon>
        <taxon>Mucoromycota</taxon>
        <taxon>Mortierellomycotina</taxon>
        <taxon>Mortierellomycetes</taxon>
        <taxon>Mortierellales</taxon>
        <taxon>Mortierellaceae</taxon>
        <taxon>Entomortierella</taxon>
    </lineage>
</organism>
<dbReference type="EMBL" id="BQFW01000003">
    <property type="protein sequence ID" value="GJJ70106.1"/>
    <property type="molecule type" value="Genomic_DNA"/>
</dbReference>
<dbReference type="GO" id="GO:0046872">
    <property type="term" value="F:metal ion binding"/>
    <property type="evidence" value="ECO:0007669"/>
    <property type="project" value="UniProtKB-KW"/>
</dbReference>
<evidence type="ECO:0000256" key="3">
    <source>
        <dbReference type="SAM" id="SignalP"/>
    </source>
</evidence>
<dbReference type="Pfam" id="PF00168">
    <property type="entry name" value="C2"/>
    <property type="match status" value="1"/>
</dbReference>
<evidence type="ECO:0000256" key="2">
    <source>
        <dbReference type="ARBA" id="ARBA00022837"/>
    </source>
</evidence>
<keyword evidence="1" id="KW-0479">Metal-binding</keyword>
<dbReference type="SMART" id="SM00239">
    <property type="entry name" value="C2"/>
    <property type="match status" value="1"/>
</dbReference>
<reference evidence="5" key="1">
    <citation type="submission" date="2021-11" db="EMBL/GenBank/DDBJ databases">
        <authorList>
            <person name="Herlambang A."/>
            <person name="Guo Y."/>
            <person name="Takashima Y."/>
            <person name="Nishizawa T."/>
        </authorList>
    </citation>
    <scope>NUCLEOTIDE SEQUENCE</scope>
    <source>
        <strain evidence="5">E1425</strain>
    </source>
</reference>
<dbReference type="Proteomes" id="UP000827284">
    <property type="component" value="Unassembled WGS sequence"/>
</dbReference>
<feature type="signal peptide" evidence="3">
    <location>
        <begin position="1"/>
        <end position="24"/>
    </location>
</feature>
<evidence type="ECO:0000259" key="4">
    <source>
        <dbReference type="PROSITE" id="PS50004"/>
    </source>
</evidence>
<keyword evidence="6" id="KW-1185">Reference proteome</keyword>
<dbReference type="AlphaFoldDB" id="A0A9P3LTH8"/>
<dbReference type="PROSITE" id="PS50004">
    <property type="entry name" value="C2"/>
    <property type="match status" value="1"/>
</dbReference>
<dbReference type="SUPFAM" id="SSF49562">
    <property type="entry name" value="C2 domain (Calcium/lipid-binding domain, CaLB)"/>
    <property type="match status" value="1"/>
</dbReference>
<dbReference type="InterPro" id="IPR000008">
    <property type="entry name" value="C2_dom"/>
</dbReference>
<dbReference type="Gene3D" id="2.60.40.150">
    <property type="entry name" value="C2 domain"/>
    <property type="match status" value="1"/>
</dbReference>
<gene>
    <name evidence="5" type="ORF">EMPS_02455</name>
</gene>
<reference evidence="5" key="2">
    <citation type="journal article" date="2022" name="Microbiol. Resour. Announc.">
        <title>Whole-Genome Sequence of Entomortierella parvispora E1425, a Mucoromycotan Fungus Associated with Burkholderiaceae-Related Endosymbiotic Bacteria.</title>
        <authorList>
            <person name="Herlambang A."/>
            <person name="Guo Y."/>
            <person name="Takashima Y."/>
            <person name="Narisawa K."/>
            <person name="Ohta H."/>
            <person name="Nishizawa T."/>
        </authorList>
    </citation>
    <scope>NUCLEOTIDE SEQUENCE</scope>
    <source>
        <strain evidence="5">E1425</strain>
    </source>
</reference>
<protein>
    <recommendedName>
        <fullName evidence="4">C2 domain-containing protein</fullName>
    </recommendedName>
</protein>
<comment type="caution">
    <text evidence="5">The sequence shown here is derived from an EMBL/GenBank/DDBJ whole genome shotgun (WGS) entry which is preliminary data.</text>
</comment>
<keyword evidence="2" id="KW-0106">Calcium</keyword>
<feature type="domain" description="C2" evidence="4">
    <location>
        <begin position="34"/>
        <end position="145"/>
    </location>
</feature>
<sequence length="171" mass="19036">MRFLAVAALLAALSSSITVLAAHAEGCLDLTQDHPHDPTIAASKRKGNLFIKLNKATNLSDKDLFGSSDPFIEMWLDKNYKQRSKDTKGTNPVFNETFCFYVLPGQDKLYVKAVDWDALVNDKIGQATIPLSNVFQNGKDGPRDYNLPKWLGLSSNGVVNMQMQYQEDYSS</sequence>
<dbReference type="InterPro" id="IPR035892">
    <property type="entry name" value="C2_domain_sf"/>
</dbReference>
<evidence type="ECO:0000313" key="5">
    <source>
        <dbReference type="EMBL" id="GJJ70106.1"/>
    </source>
</evidence>
<proteinExistence type="predicted"/>
<evidence type="ECO:0000256" key="1">
    <source>
        <dbReference type="ARBA" id="ARBA00022723"/>
    </source>
</evidence>
<evidence type="ECO:0000313" key="6">
    <source>
        <dbReference type="Proteomes" id="UP000827284"/>
    </source>
</evidence>
<name>A0A9P3LTH8_9FUNG</name>
<dbReference type="PRINTS" id="PR00360">
    <property type="entry name" value="C2DOMAIN"/>
</dbReference>